<evidence type="ECO:0000256" key="2">
    <source>
        <dbReference type="ARBA" id="ARBA00022581"/>
    </source>
</evidence>
<keyword evidence="4 7" id="KW-0946">Virion</keyword>
<name>A0A385PRJ4_9PAPI</name>
<dbReference type="GO" id="GO:0075509">
    <property type="term" value="P:endocytosis involved in viral entry into host cell"/>
    <property type="evidence" value="ECO:0007669"/>
    <property type="project" value="UniProtKB-KW"/>
</dbReference>
<dbReference type="EMBL" id="MH777347">
    <property type="protein sequence ID" value="AYA94552.2"/>
    <property type="molecule type" value="Genomic_DNA"/>
</dbReference>
<dbReference type="GO" id="GO:0039620">
    <property type="term" value="C:T=7 icosahedral viral capsid"/>
    <property type="evidence" value="ECO:0007669"/>
    <property type="project" value="UniProtKB-UniRule"/>
</dbReference>
<dbReference type="GO" id="GO:0042025">
    <property type="term" value="C:host cell nucleus"/>
    <property type="evidence" value="ECO:0007669"/>
    <property type="project" value="UniProtKB-SubCell"/>
</dbReference>
<keyword evidence="7" id="KW-1015">Disulfide bond</keyword>
<accession>A0A385PRJ4</accession>
<evidence type="ECO:0000256" key="7">
    <source>
        <dbReference type="HAMAP-Rule" id="MF_04002"/>
    </source>
</evidence>
<keyword evidence="7" id="KW-1164">Virus endocytosis by host</keyword>
<gene>
    <name evidence="7 8" type="primary">L1</name>
</gene>
<dbReference type="Gene3D" id="2.60.175.20">
    <property type="entry name" value="Major capsid L1 (late) superfamily, Papillomavirus"/>
    <property type="match status" value="2"/>
</dbReference>
<keyword evidence="7" id="KW-1048">Host nucleus</keyword>
<sequence>MCFNFLQMSSLWLPSAGPLYLPPPNPVPRVLRTDEYVTGTNVYFHAGSDRLLIVGHPQFDVKENGEGRVTVPKVSAHQYRVFRCRLPDPNKFALVDSDIYDPNKERLVWKVVGVELGRGGPLGIGTTGNPLFNKLGDTENPTQYIANGATDERLNVSYDPKQVQMFIVGCVPPTGAYWDVAEPCTPLKPGDCPPIQLVNQTIQDGDMGDLGFGAANFKAFQKDRSGVSLDLVDTYSIWPDFLKMLKNIYGDEIFFYGKKEQVFARHLWTRAGTDGDSIPTVGNENLIIAGADSPRSSNGPFSYFAMPSGSLNSSEGQLFNRPYWLRKAQGTNNGICWGNDLFITIFDNTRGTNFTLSVYTQEAGAGNNGYPYKNTDYKQFLRHAEEYEFEVIFQLCKVSLNPDILAHINVMNPRILEEWNLAFVPPAPQDIADAYRYLKSQATKCPPKENEENSEDPYAGKNFWLVDFTEKFSSDLSQHALGRKFLYQTGLINGNNKRVRSDYTSKAKHSVKRKRSK</sequence>
<organism evidence="9">
    <name type="scientific">Human papillomavirus</name>
    <dbReference type="NCBI Taxonomy" id="10566"/>
    <lineage>
        <taxon>Viruses</taxon>
        <taxon>Monodnaviria</taxon>
        <taxon>Shotokuvirae</taxon>
        <taxon>Cossaviricota</taxon>
        <taxon>Papovaviricetes</taxon>
        <taxon>Zurhausenvirales</taxon>
        <taxon>Papillomaviridae</taxon>
    </lineage>
</organism>
<comment type="subunit">
    <text evidence="7">Self-assembles into homopentamers. The capsid has an icosahedral symmetry and consists of 72 capsomers, with each capsomer being a pentamer of L1. Interacts with the minor capsid protein L2; this interaction is necessary for viral genome encapsidation. Interacts with protein E2; this interaction enhances E2-dependent replication and transcription activation.</text>
</comment>
<keyword evidence="8" id="KW-1145">T=7 icosahedral capsid protein</keyword>
<keyword evidence="5 7" id="KW-0426">Late protein</keyword>
<evidence type="ECO:0000256" key="5">
    <source>
        <dbReference type="ARBA" id="ARBA00022921"/>
    </source>
</evidence>
<evidence type="ECO:0000313" key="9">
    <source>
        <dbReference type="EMBL" id="AYA94552.2"/>
    </source>
</evidence>
<dbReference type="InterPro" id="IPR011222">
    <property type="entry name" value="dsDNA_vir_gr_I_capsid"/>
</dbReference>
<reference evidence="9" key="1">
    <citation type="journal article" date="2018" name="Nat. Med.">
        <title>Expanded skin virome in DOCK8-deficient patients.</title>
        <authorList>
            <consortium name="NISC Comparative Sequencing Program"/>
            <person name="Tirosh O."/>
            <person name="Conlan S."/>
            <person name="Deming C."/>
            <person name="Lee-Lin S.Q."/>
            <person name="Huang X."/>
            <person name="Su H.C."/>
            <person name="Freeman A.F."/>
            <person name="Segre J.A."/>
            <person name="Kong H.H."/>
        </authorList>
    </citation>
    <scope>NUCLEOTIDE SEQUENCE</scope>
    <source>
        <strain evidence="9">HPV-mSK_206</strain>
    </source>
</reference>
<keyword evidence="1 7" id="KW-0167">Capsid protein</keyword>
<protein>
    <recommendedName>
        <fullName evidence="7 8">Major capsid protein L1</fullName>
    </recommendedName>
</protein>
<dbReference type="HAMAP" id="MF_04002">
    <property type="entry name" value="PPV_L1"/>
    <property type="match status" value="1"/>
</dbReference>
<dbReference type="PRINTS" id="PR00865">
    <property type="entry name" value="HPVCAPSIDL1"/>
</dbReference>
<dbReference type="Pfam" id="PF00500">
    <property type="entry name" value="Late_protein_L1"/>
    <property type="match status" value="1"/>
</dbReference>
<comment type="similarity">
    <text evidence="7 8">Belongs to the papillomaviridae L1 protein family.</text>
</comment>
<feature type="disulfide bond" description="Interchain (with Cys-184)" evidence="7">
    <location>
        <position position="445"/>
    </location>
</feature>
<evidence type="ECO:0000256" key="6">
    <source>
        <dbReference type="ARBA" id="ARBA00023296"/>
    </source>
</evidence>
<evidence type="ECO:0000256" key="1">
    <source>
        <dbReference type="ARBA" id="ARBA00022561"/>
    </source>
</evidence>
<dbReference type="GO" id="GO:0005198">
    <property type="term" value="F:structural molecule activity"/>
    <property type="evidence" value="ECO:0007669"/>
    <property type="project" value="UniProtKB-UniRule"/>
</dbReference>
<comment type="subcellular location">
    <subcellularLocation>
        <location evidence="7">Virion</location>
    </subcellularLocation>
    <subcellularLocation>
        <location evidence="7">Host nucleus</location>
    </subcellularLocation>
</comment>
<evidence type="ECO:0000256" key="3">
    <source>
        <dbReference type="ARBA" id="ARBA00022804"/>
    </source>
</evidence>
<evidence type="ECO:0000256" key="4">
    <source>
        <dbReference type="ARBA" id="ARBA00022844"/>
    </source>
</evidence>
<dbReference type="SUPFAM" id="SSF88648">
    <property type="entry name" value="Group I dsDNA viruses"/>
    <property type="match status" value="1"/>
</dbReference>
<proteinExistence type="inferred from homology"/>
<keyword evidence="7" id="KW-1162">Viral penetration into host cytoplasm</keyword>
<keyword evidence="2 7" id="KW-0945">Host-virus interaction</keyword>
<comment type="function">
    <text evidence="7 8">Forms an icosahedral capsid with a T=7 symmetry and a 50 nm diameter. The capsid is composed of 72 pentamers linked to each other by disulfide bonds and associated with L2 proteins. Binds to heparan sulfate proteoglycans on cell surface of basal layer keratinocytes to provide initial virion attachment. This binding mediates a conformational change in the virus capsid that facilitates efficient infection. The virion enters the host cell via endocytosis. During virus trafficking, L1 protein dissociates from the viral DNA and the genomic DNA is released to the host nucleus. The virion assembly takes place within the cell nucleus. Encapsulates the genomic DNA together with protein L2.</text>
</comment>
<keyword evidence="3 7" id="KW-1161">Viral attachment to host cell</keyword>
<dbReference type="GO" id="GO:0019062">
    <property type="term" value="P:virion attachment to host cell"/>
    <property type="evidence" value="ECO:0007669"/>
    <property type="project" value="UniProtKB-UniRule"/>
</dbReference>
<keyword evidence="6 7" id="KW-1160">Virus entry into host cell</keyword>
<dbReference type="InterPro" id="IPR036973">
    <property type="entry name" value="Capsid_L1_sf_Papillomavir"/>
</dbReference>
<dbReference type="InterPro" id="IPR002210">
    <property type="entry name" value="Capsid_L1_Papillomavir"/>
</dbReference>
<evidence type="ECO:0000256" key="8">
    <source>
        <dbReference type="RuleBase" id="RU361248"/>
    </source>
</evidence>
<feature type="disulfide bond" description="Interchain (with Cys-445)" evidence="7">
    <location>
        <position position="184"/>
    </location>
</feature>